<protein>
    <submittedName>
        <fullName evidence="2">Unannotated protein</fullName>
    </submittedName>
</protein>
<reference evidence="2" key="1">
    <citation type="submission" date="2020-05" db="EMBL/GenBank/DDBJ databases">
        <authorList>
            <person name="Chiriac C."/>
            <person name="Salcher M."/>
            <person name="Ghai R."/>
            <person name="Kavagutti S V."/>
        </authorList>
    </citation>
    <scope>NUCLEOTIDE SEQUENCE</scope>
</reference>
<keyword evidence="1" id="KW-0472">Membrane</keyword>
<proteinExistence type="predicted"/>
<keyword evidence="1" id="KW-0812">Transmembrane</keyword>
<feature type="transmembrane region" description="Helical" evidence="1">
    <location>
        <begin position="40"/>
        <end position="63"/>
    </location>
</feature>
<dbReference type="AlphaFoldDB" id="A0A6J6N3K9"/>
<accession>A0A6J6N3K9</accession>
<sequence length="135" mass="13657">MSSPIEKLFATILKQGALLIALIAAAGGLIGYLVASTNGLVSALIGAAMAFVFVSMTALSVLFGGKLSLGGFFGVVLGGWIVKLLGFIALVATLRGADFIVGPVLFGSVVVSILGSLALDAVAFTKARIPTFEPK</sequence>
<organism evidence="2">
    <name type="scientific">freshwater metagenome</name>
    <dbReference type="NCBI Taxonomy" id="449393"/>
    <lineage>
        <taxon>unclassified sequences</taxon>
        <taxon>metagenomes</taxon>
        <taxon>ecological metagenomes</taxon>
    </lineage>
</organism>
<keyword evidence="1" id="KW-1133">Transmembrane helix</keyword>
<feature type="transmembrane region" description="Helical" evidence="1">
    <location>
        <begin position="70"/>
        <end position="94"/>
    </location>
</feature>
<evidence type="ECO:0000256" key="1">
    <source>
        <dbReference type="SAM" id="Phobius"/>
    </source>
</evidence>
<name>A0A6J6N3K9_9ZZZZ</name>
<evidence type="ECO:0000313" key="2">
    <source>
        <dbReference type="EMBL" id="CAB4680669.1"/>
    </source>
</evidence>
<dbReference type="EMBL" id="CAEZXK010000004">
    <property type="protein sequence ID" value="CAB4680669.1"/>
    <property type="molecule type" value="Genomic_DNA"/>
</dbReference>
<feature type="transmembrane region" description="Helical" evidence="1">
    <location>
        <begin position="12"/>
        <end position="34"/>
    </location>
</feature>
<feature type="transmembrane region" description="Helical" evidence="1">
    <location>
        <begin position="100"/>
        <end position="125"/>
    </location>
</feature>
<gene>
    <name evidence="2" type="ORF">UFOPK2370_00254</name>
</gene>